<dbReference type="RefSeq" id="WP_377301214.1">
    <property type="nucleotide sequence ID" value="NZ_CP180191.1"/>
</dbReference>
<sequence length="55" mass="6129">MVRTGVSKSARNRAKSKMRLIACLVRVIRAFAAQDIPIFSLFRPKLTGKDPKTAL</sequence>
<evidence type="ECO:0000313" key="1">
    <source>
        <dbReference type="EMBL" id="MFC3146748.1"/>
    </source>
</evidence>
<protein>
    <submittedName>
        <fullName evidence="1">Uncharacterized protein</fullName>
    </submittedName>
</protein>
<organism evidence="1 2">
    <name type="scientific">Piscinibacterium candidicorallinum</name>
    <dbReference type="NCBI Taxonomy" id="1793872"/>
    <lineage>
        <taxon>Bacteria</taxon>
        <taxon>Pseudomonadati</taxon>
        <taxon>Pseudomonadota</taxon>
        <taxon>Betaproteobacteria</taxon>
        <taxon>Burkholderiales</taxon>
        <taxon>Piscinibacterium</taxon>
    </lineage>
</organism>
<keyword evidence="2" id="KW-1185">Reference proteome</keyword>
<dbReference type="EMBL" id="JBHRTI010000003">
    <property type="protein sequence ID" value="MFC3146748.1"/>
    <property type="molecule type" value="Genomic_DNA"/>
</dbReference>
<evidence type="ECO:0000313" key="2">
    <source>
        <dbReference type="Proteomes" id="UP001595556"/>
    </source>
</evidence>
<dbReference type="Proteomes" id="UP001595556">
    <property type="component" value="Unassembled WGS sequence"/>
</dbReference>
<name>A0ABV7GYJ2_9BURK</name>
<comment type="caution">
    <text evidence="1">The sequence shown here is derived from an EMBL/GenBank/DDBJ whole genome shotgun (WGS) entry which is preliminary data.</text>
</comment>
<proteinExistence type="predicted"/>
<accession>A0ABV7GYJ2</accession>
<reference evidence="2" key="1">
    <citation type="journal article" date="2019" name="Int. J. Syst. Evol. Microbiol.">
        <title>The Global Catalogue of Microorganisms (GCM) 10K type strain sequencing project: providing services to taxonomists for standard genome sequencing and annotation.</title>
        <authorList>
            <consortium name="The Broad Institute Genomics Platform"/>
            <consortium name="The Broad Institute Genome Sequencing Center for Infectious Disease"/>
            <person name="Wu L."/>
            <person name="Ma J."/>
        </authorList>
    </citation>
    <scope>NUCLEOTIDE SEQUENCE [LARGE SCALE GENOMIC DNA]</scope>
    <source>
        <strain evidence="2">KCTC 52168</strain>
    </source>
</reference>
<gene>
    <name evidence="1" type="ORF">ACFOEN_03725</name>
</gene>